<proteinExistence type="predicted"/>
<dbReference type="InterPro" id="IPR006336">
    <property type="entry name" value="GCS2"/>
</dbReference>
<dbReference type="PANTHER" id="PTHR36510">
    <property type="entry name" value="GLUTAMATE--CYSTEINE LIGASE 2-RELATED"/>
    <property type="match status" value="1"/>
</dbReference>
<dbReference type="Pfam" id="PF04107">
    <property type="entry name" value="GCS2"/>
    <property type="match status" value="1"/>
</dbReference>
<dbReference type="PANTHER" id="PTHR36510:SF3">
    <property type="entry name" value="CONSERVED PROTEIN"/>
    <property type="match status" value="1"/>
</dbReference>
<reference evidence="2 3" key="1">
    <citation type="submission" date="2016-10" db="EMBL/GenBank/DDBJ databases">
        <authorList>
            <person name="de Groot N.N."/>
        </authorList>
    </citation>
    <scope>NUCLEOTIDE SEQUENCE [LARGE SCALE GENOMIC DNA]</scope>
    <source>
        <strain evidence="2 3">DSM 22024</strain>
    </source>
</reference>
<dbReference type="EMBL" id="LT629732">
    <property type="protein sequence ID" value="SDS94558.1"/>
    <property type="molecule type" value="Genomic_DNA"/>
</dbReference>
<organism evidence="2 3">
    <name type="scientific">Actinopolymorpha singaporensis</name>
    <dbReference type="NCBI Taxonomy" id="117157"/>
    <lineage>
        <taxon>Bacteria</taxon>
        <taxon>Bacillati</taxon>
        <taxon>Actinomycetota</taxon>
        <taxon>Actinomycetes</taxon>
        <taxon>Propionibacteriales</taxon>
        <taxon>Actinopolymorphaceae</taxon>
        <taxon>Actinopolymorpha</taxon>
    </lineage>
</organism>
<evidence type="ECO:0000313" key="3">
    <source>
        <dbReference type="Proteomes" id="UP000198983"/>
    </source>
</evidence>
<dbReference type="Proteomes" id="UP000198983">
    <property type="component" value="Chromosome I"/>
</dbReference>
<dbReference type="PIRSF" id="PIRSF012666">
    <property type="entry name" value="UCP012666"/>
    <property type="match status" value="1"/>
</dbReference>
<dbReference type="STRING" id="117157.SAMN04489717_4446"/>
<dbReference type="AlphaFoldDB" id="A0A1H1WB48"/>
<dbReference type="InterPro" id="IPR016602">
    <property type="entry name" value="UCP012666"/>
</dbReference>
<comment type="catalytic activity">
    <reaction evidence="1">
        <text>L-cysteine + L-glutamate + ATP = gamma-L-glutamyl-L-cysteine + ADP + phosphate + H(+)</text>
        <dbReference type="Rhea" id="RHEA:13285"/>
        <dbReference type="ChEBI" id="CHEBI:15378"/>
        <dbReference type="ChEBI" id="CHEBI:29985"/>
        <dbReference type="ChEBI" id="CHEBI:30616"/>
        <dbReference type="ChEBI" id="CHEBI:35235"/>
        <dbReference type="ChEBI" id="CHEBI:43474"/>
        <dbReference type="ChEBI" id="CHEBI:58173"/>
        <dbReference type="ChEBI" id="CHEBI:456216"/>
        <dbReference type="EC" id="6.3.2.2"/>
    </reaction>
</comment>
<accession>A0A1H1WB48</accession>
<dbReference type="OrthoDB" id="240589at2"/>
<dbReference type="GO" id="GO:0016879">
    <property type="term" value="F:ligase activity, forming carbon-nitrogen bonds"/>
    <property type="evidence" value="ECO:0007669"/>
    <property type="project" value="TreeGrafter"/>
</dbReference>
<evidence type="ECO:0000313" key="2">
    <source>
        <dbReference type="EMBL" id="SDS94558.1"/>
    </source>
</evidence>
<dbReference type="Gene3D" id="3.30.590.20">
    <property type="match status" value="1"/>
</dbReference>
<dbReference type="InterPro" id="IPR014746">
    <property type="entry name" value="Gln_synth/guanido_kin_cat_dom"/>
</dbReference>
<evidence type="ECO:0000256" key="1">
    <source>
        <dbReference type="ARBA" id="ARBA00048819"/>
    </source>
</evidence>
<gene>
    <name evidence="2" type="ORF">SAMN04489717_4446</name>
</gene>
<name>A0A1H1WB48_9ACTN</name>
<sequence length="492" mass="55635">MGQDIKPRSFSPEDRALFRDKLRRCLRAFVRMSEEGRFEVRRPFTGFEIEFNLVDERGDPSLTNTEVLAAIDDESFQTELAQYNVEINVEPRRLRGSALREFEDDLVARLETAGAKARAVGPEVVMVGILPTVTPDHMGAETLSPKVRYRLLNEQIIAERGENIHISLEGVEKLDLTSDSVVPESACTSTQLHVEVSEGAFPVYWNAAQAIAGPQVAVCANSPFLFQKELWRETRIKLFEQSIDTRSVELTEQGVRPRVWFGQRWLESVTDLFEENQRYFSPLLPDLDDEDPLEVLDQGGTPRLAELSLHSGTIYRWNRPVYDVADGRPHLRIENRILPAGPTVIDTMANAAFYFGLVRRLAADEQPVWTRLSFEAAEDNFLRGARDGIGARLHWPGLGEVGAAELTLDTLLPLAYEGLDRWGVDPADRDRLLGVVEQRCRTGRNGAEWQAAVFHRLYDGSGLSRLDALRAMTIRYVEHMRTNAPVHTWPLD</sequence>
<dbReference type="SUPFAM" id="SSF55931">
    <property type="entry name" value="Glutamine synthetase/guanido kinase"/>
    <property type="match status" value="1"/>
</dbReference>
<evidence type="ECO:0008006" key="4">
    <source>
        <dbReference type="Google" id="ProtNLM"/>
    </source>
</evidence>
<keyword evidence="3" id="KW-1185">Reference proteome</keyword>
<protein>
    <recommendedName>
        <fullName evidence="4">Gamma-glutamyl:cysteine ligase YbdK, ATP-grasp superfamily</fullName>
    </recommendedName>
</protein>
<dbReference type="InterPro" id="IPR050141">
    <property type="entry name" value="GCL_type2/YbdK_subfam"/>
</dbReference>